<evidence type="ECO:0000313" key="2">
    <source>
        <dbReference type="Proteomes" id="UP000050277"/>
    </source>
</evidence>
<keyword evidence="2" id="KW-1185">Reference proteome</keyword>
<dbReference type="AlphaFoldDB" id="A0A0P6XP91"/>
<accession>A0A0P6XP91</accession>
<sequence length="491" mass="57056">MQEKILSPHAASLSQSMRDLGYSLETAIADLIDNSITAGASNIRIFLDMDDTNDPCLVIIDDGSGMNENELFEAMRPGSRNPRDKRAKDDLGRFGLGLKTASFSQCKSLTVVSRKDQNTFAARWDLDLIADRNEWIVTIPSIEDILIAPYIKTLGFQGTYILWQKLDRFLENSINESSKINSYDKLSVVEKHLALVFHRYISGDYKRHKINIEINGHTIIAFDPFCISNKATQLLQEEIVRINGNEIKIQPYILPHHSKLSKKEYDFYRSRGDFVTNQGAYIYRNGRLMAWGDWFRLVPKSEATKLARIQIDFTNVLDEYWTIDIKKSRAHPPPQVREKLKQIINRITDQSKRIHIGRGNRLFDKQSQPLWVRFSDRDKIRYEVNKEHVLINAFLNRIDPDNASILRDVISLIERSIPLEAIYADYSSVPQSFEEKEPIQYEDLKSQIMHFHILLTSDFSMDKENFKKTIFSMKQFNENRELTQKIIEELL</sequence>
<organism evidence="1 2">
    <name type="scientific">Herpetosiphon geysericola</name>
    <dbReference type="NCBI Taxonomy" id="70996"/>
    <lineage>
        <taxon>Bacteria</taxon>
        <taxon>Bacillati</taxon>
        <taxon>Chloroflexota</taxon>
        <taxon>Chloroflexia</taxon>
        <taxon>Herpetosiphonales</taxon>
        <taxon>Herpetosiphonaceae</taxon>
        <taxon>Herpetosiphon</taxon>
    </lineage>
</organism>
<dbReference type="Pfam" id="PF13589">
    <property type="entry name" value="HATPase_c_3"/>
    <property type="match status" value="1"/>
</dbReference>
<dbReference type="PATRIC" id="fig|70996.4.peg.3804"/>
<dbReference type="EMBL" id="LGKP01000031">
    <property type="protein sequence ID" value="KPL82256.1"/>
    <property type="molecule type" value="Genomic_DNA"/>
</dbReference>
<dbReference type="Gene3D" id="3.30.565.10">
    <property type="entry name" value="Histidine kinase-like ATPase, C-terminal domain"/>
    <property type="match status" value="1"/>
</dbReference>
<name>A0A0P6XP91_9CHLR</name>
<protein>
    <submittedName>
        <fullName evidence="1">ATPase</fullName>
    </submittedName>
</protein>
<comment type="caution">
    <text evidence="1">The sequence shown here is derived from an EMBL/GenBank/DDBJ whole genome shotgun (WGS) entry which is preliminary data.</text>
</comment>
<dbReference type="Proteomes" id="UP000050277">
    <property type="component" value="Unassembled WGS sequence"/>
</dbReference>
<evidence type="ECO:0000313" key="1">
    <source>
        <dbReference type="EMBL" id="KPL82256.1"/>
    </source>
</evidence>
<gene>
    <name evidence="1" type="ORF">SE18_19725</name>
</gene>
<dbReference type="RefSeq" id="WP_054536182.1">
    <property type="nucleotide sequence ID" value="NZ_LGKP01000031.1"/>
</dbReference>
<dbReference type="STRING" id="70996.SE18_19725"/>
<dbReference type="SUPFAM" id="SSF55874">
    <property type="entry name" value="ATPase domain of HSP90 chaperone/DNA topoisomerase II/histidine kinase"/>
    <property type="match status" value="1"/>
</dbReference>
<dbReference type="OrthoDB" id="9813438at2"/>
<proteinExistence type="predicted"/>
<reference evidence="1 2" key="1">
    <citation type="submission" date="2015-07" db="EMBL/GenBank/DDBJ databases">
        <title>Whole genome sequence of Herpetosiphon geysericola DSM 7119.</title>
        <authorList>
            <person name="Hemp J."/>
            <person name="Ward L.M."/>
            <person name="Pace L.A."/>
            <person name="Fischer W.W."/>
        </authorList>
    </citation>
    <scope>NUCLEOTIDE SEQUENCE [LARGE SCALE GENOMIC DNA]</scope>
    <source>
        <strain evidence="1 2">DSM 7119</strain>
    </source>
</reference>
<dbReference type="InterPro" id="IPR036890">
    <property type="entry name" value="HATPase_C_sf"/>
</dbReference>